<gene>
    <name evidence="1" type="ORF">QFC21_001782</name>
</gene>
<protein>
    <submittedName>
        <fullName evidence="1">Uncharacterized protein</fullName>
    </submittedName>
</protein>
<keyword evidence="2" id="KW-1185">Reference proteome</keyword>
<proteinExistence type="predicted"/>
<dbReference type="EMBL" id="JASBWT010000004">
    <property type="protein sequence ID" value="KAJ9105411.1"/>
    <property type="molecule type" value="Genomic_DNA"/>
</dbReference>
<organism evidence="1 2">
    <name type="scientific">Naganishia friedmannii</name>
    <dbReference type="NCBI Taxonomy" id="89922"/>
    <lineage>
        <taxon>Eukaryota</taxon>
        <taxon>Fungi</taxon>
        <taxon>Dikarya</taxon>
        <taxon>Basidiomycota</taxon>
        <taxon>Agaricomycotina</taxon>
        <taxon>Tremellomycetes</taxon>
        <taxon>Filobasidiales</taxon>
        <taxon>Filobasidiaceae</taxon>
        <taxon>Naganishia</taxon>
    </lineage>
</organism>
<reference evidence="1" key="1">
    <citation type="submission" date="2023-04" db="EMBL/GenBank/DDBJ databases">
        <title>Draft Genome sequencing of Naganishia species isolated from polar environments using Oxford Nanopore Technology.</title>
        <authorList>
            <person name="Leo P."/>
            <person name="Venkateswaran K."/>
        </authorList>
    </citation>
    <scope>NUCLEOTIDE SEQUENCE</scope>
    <source>
        <strain evidence="1">MNA-CCFEE 5423</strain>
    </source>
</reference>
<evidence type="ECO:0000313" key="2">
    <source>
        <dbReference type="Proteomes" id="UP001227268"/>
    </source>
</evidence>
<dbReference type="Proteomes" id="UP001227268">
    <property type="component" value="Unassembled WGS sequence"/>
</dbReference>
<comment type="caution">
    <text evidence="1">The sequence shown here is derived from an EMBL/GenBank/DDBJ whole genome shotgun (WGS) entry which is preliminary data.</text>
</comment>
<accession>A0ACC2W211</accession>
<name>A0ACC2W211_9TREE</name>
<sequence>MPKVISRAAISSSDQAPATASSLAVLRTFYCLCGEFMLVIDRGLDKLPRRKTDGAYIIRCKDGANLPLQAARKFKLNAEPGQQCYIKRQGRIPPDAFDGEEAVALSQTDQNIRDELAANDDKIKGRMNDEMRKKLEKDRKMISGGGTTQEVVEREDSP</sequence>
<evidence type="ECO:0000313" key="1">
    <source>
        <dbReference type="EMBL" id="KAJ9105411.1"/>
    </source>
</evidence>